<reference evidence="2 3" key="1">
    <citation type="submission" date="2019-02" db="EMBL/GenBank/DDBJ databases">
        <title>Arundinibacter roseus gen. nov., sp. nov., a new member of the family Cytophagaceae.</title>
        <authorList>
            <person name="Szuroczki S."/>
            <person name="Khayer B."/>
            <person name="Sproer C."/>
            <person name="Toumi M."/>
            <person name="Szabo A."/>
            <person name="Felfoldi T."/>
            <person name="Schumann P."/>
            <person name="Toth E."/>
        </authorList>
    </citation>
    <scope>NUCLEOTIDE SEQUENCE [LARGE SCALE GENOMIC DNA]</scope>
    <source>
        <strain evidence="2 3">DMA-k-7a</strain>
    </source>
</reference>
<dbReference type="Proteomes" id="UP000295706">
    <property type="component" value="Unassembled WGS sequence"/>
</dbReference>
<dbReference type="PANTHER" id="PTHR33608">
    <property type="entry name" value="BLL2464 PROTEIN"/>
    <property type="match status" value="1"/>
</dbReference>
<evidence type="ECO:0000259" key="1">
    <source>
        <dbReference type="Pfam" id="PF01882"/>
    </source>
</evidence>
<organism evidence="2 3">
    <name type="scientific">Arundinibacter roseus</name>
    <dbReference type="NCBI Taxonomy" id="2070510"/>
    <lineage>
        <taxon>Bacteria</taxon>
        <taxon>Pseudomonadati</taxon>
        <taxon>Bacteroidota</taxon>
        <taxon>Cytophagia</taxon>
        <taxon>Cytophagales</taxon>
        <taxon>Spirosomataceae</taxon>
        <taxon>Arundinibacter</taxon>
    </lineage>
</organism>
<dbReference type="AlphaFoldDB" id="A0A4R4K0U0"/>
<dbReference type="OrthoDB" id="9776116at2"/>
<dbReference type="RefSeq" id="WP_132121202.1">
    <property type="nucleotide sequence ID" value="NZ_SMJU01000016.1"/>
</dbReference>
<protein>
    <submittedName>
        <fullName evidence="2">DUF58 domain-containing protein</fullName>
    </submittedName>
</protein>
<dbReference type="Pfam" id="PF01882">
    <property type="entry name" value="DUF58"/>
    <property type="match status" value="1"/>
</dbReference>
<name>A0A4R4K0U0_9BACT</name>
<dbReference type="PANTHER" id="PTHR33608:SF7">
    <property type="entry name" value="DUF58 DOMAIN-CONTAINING PROTEIN"/>
    <property type="match status" value="1"/>
</dbReference>
<gene>
    <name evidence="2" type="ORF">EZE20_20395</name>
</gene>
<dbReference type="SUPFAM" id="SSF53300">
    <property type="entry name" value="vWA-like"/>
    <property type="match status" value="1"/>
</dbReference>
<comment type="caution">
    <text evidence="2">The sequence shown here is derived from an EMBL/GenBank/DDBJ whole genome shotgun (WGS) entry which is preliminary data.</text>
</comment>
<feature type="domain" description="DUF58" evidence="1">
    <location>
        <begin position="43"/>
        <end position="250"/>
    </location>
</feature>
<accession>A0A4R4K0U0</accession>
<evidence type="ECO:0000313" key="2">
    <source>
        <dbReference type="EMBL" id="TDB60808.1"/>
    </source>
</evidence>
<sequence>MAHLANDLLKLNNLQLAAKIVSDELWLGIHGSRRSGVGTEFEQYRHYEPGDDPKRIDWKLYARTGKHQVRESATESNLHIRFVLDLSGSMNYAEGNVSRLQYARILLASLAYLGYRQNDSMSLYGLQNGRVETLAASGKQSFQKILYGLEKAQAAGSWDRQSAAFPEFYTRQKEVVVMASDLLQVQDEWIQLVKSIANPRREIVIFQLLGKQELNFELKGFIRFKDLESGKELELNAEAVRDTFQQQATDYLQQLDEALRIPYVHLIRLSLSDPIAPVIRTFLAKRKA</sequence>
<dbReference type="InterPro" id="IPR036465">
    <property type="entry name" value="vWFA_dom_sf"/>
</dbReference>
<dbReference type="EMBL" id="SMJU01000016">
    <property type="protein sequence ID" value="TDB60808.1"/>
    <property type="molecule type" value="Genomic_DNA"/>
</dbReference>
<dbReference type="InterPro" id="IPR002881">
    <property type="entry name" value="DUF58"/>
</dbReference>
<keyword evidence="3" id="KW-1185">Reference proteome</keyword>
<evidence type="ECO:0000313" key="3">
    <source>
        <dbReference type="Proteomes" id="UP000295706"/>
    </source>
</evidence>
<proteinExistence type="predicted"/>